<accession>A0A411DN10</accession>
<keyword evidence="1" id="KW-0472">Membrane</keyword>
<organism evidence="2">
    <name type="scientific">Chryseobacterium indologenes</name>
    <name type="common">Flavobacterium indologenes</name>
    <dbReference type="NCBI Taxonomy" id="253"/>
    <lineage>
        <taxon>Bacteria</taxon>
        <taxon>Pseudomonadati</taxon>
        <taxon>Bacteroidota</taxon>
        <taxon>Flavobacteriia</taxon>
        <taxon>Flavobacteriales</taxon>
        <taxon>Weeksellaceae</taxon>
        <taxon>Chryseobacterium group</taxon>
        <taxon>Chryseobacterium</taxon>
    </lineage>
</organism>
<dbReference type="AlphaFoldDB" id="A0A411DN10"/>
<evidence type="ECO:0000313" key="2">
    <source>
        <dbReference type="EMBL" id="QBA21761.1"/>
    </source>
</evidence>
<sequence>MEITIQARKEIIAPPIPSPASGISTSKLSNFGVLSAYLCILFLFKIFPILSFNFNPEYSPPVINRKNAPARTEVDNIEFKNSER</sequence>
<proteinExistence type="predicted"/>
<keyword evidence="1" id="KW-0812">Transmembrane</keyword>
<name>A0A411DN10_CHRID</name>
<protein>
    <submittedName>
        <fullName evidence="2">Uncharacterized protein</fullName>
    </submittedName>
</protein>
<keyword evidence="1" id="KW-1133">Transmembrane helix</keyword>
<evidence type="ECO:0000256" key="1">
    <source>
        <dbReference type="SAM" id="Phobius"/>
    </source>
</evidence>
<feature type="transmembrane region" description="Helical" evidence="1">
    <location>
        <begin position="31"/>
        <end position="50"/>
    </location>
</feature>
<gene>
    <name evidence="2" type="ORF">EU348_11370</name>
</gene>
<reference evidence="2" key="1">
    <citation type="submission" date="2019-01" db="EMBL/GenBank/DDBJ databases">
        <title>Whole Genome Sequencing for Putative Detection of Antimicrobial Resistance and Potential Virulence Factors in Chryseobacterium indologenes isolated from Nile Tilapia in Tanzania.</title>
        <authorList>
            <person name="Mwega E."/>
            <person name="Mutoloki S."/>
            <person name="Mugimba K."/>
            <person name="Colquhoun D."/>
            <person name="Mdegela R."/>
            <person name="Evensen O."/>
            <person name="Wasteson Y."/>
        </authorList>
    </citation>
    <scope>NUCLEOTIDE SEQUENCE [LARGE SCALE GENOMIC DNA]</scope>
    <source>
        <strain evidence="2">StR 01</strain>
    </source>
</reference>
<dbReference type="EMBL" id="CP035532">
    <property type="protein sequence ID" value="QBA21761.1"/>
    <property type="molecule type" value="Genomic_DNA"/>
</dbReference>